<keyword evidence="6" id="KW-1185">Reference proteome</keyword>
<dbReference type="InterPro" id="IPR049712">
    <property type="entry name" value="Poly_export"/>
</dbReference>
<dbReference type="EMBL" id="SWMU01000001">
    <property type="protein sequence ID" value="TKS57558.1"/>
    <property type="molecule type" value="Genomic_DNA"/>
</dbReference>
<dbReference type="InterPro" id="IPR019554">
    <property type="entry name" value="Soluble_ligand-bd"/>
</dbReference>
<dbReference type="Proteomes" id="UP000306552">
    <property type="component" value="Unassembled WGS sequence"/>
</dbReference>
<dbReference type="Pfam" id="PF02563">
    <property type="entry name" value="Poly_export"/>
    <property type="match status" value="1"/>
</dbReference>
<dbReference type="AlphaFoldDB" id="A0A4U5TWD8"/>
<protein>
    <submittedName>
        <fullName evidence="5">Polysaccharide export protein</fullName>
    </submittedName>
</protein>
<dbReference type="PROSITE" id="PS51257">
    <property type="entry name" value="PROKAR_LIPOPROTEIN"/>
    <property type="match status" value="1"/>
</dbReference>
<dbReference type="Pfam" id="PF10531">
    <property type="entry name" value="SLBB"/>
    <property type="match status" value="1"/>
</dbReference>
<dbReference type="OrthoDB" id="662756at2"/>
<evidence type="ECO:0000256" key="1">
    <source>
        <dbReference type="ARBA" id="ARBA00022729"/>
    </source>
</evidence>
<sequence>MSKFIIFCLAVIFLSSCASKKKVIYLQDIDDSQLENISKIKPKPKVQINDILKVDIKTLDPESVIPFTKTITQNNVGNQQLPILKLQGYIVDESGDINMPEIGKVQVAGLDLDQAEEKIKTKLSPFLKNPYVSVRILNYKFTVQGQVNRPGTYEIAEPNFTLLQALGMAGDLTIRGRRDNIVIVRTLDDKRITKRIDLTKSDWMNSDFYFIRQNDWIYVEPNNPQVKTAGFISNVGTLLSVVSILFSAVVILAR</sequence>
<organism evidence="5 6">
    <name type="scientific">Mesohalobacter halotolerans</name>
    <dbReference type="NCBI Taxonomy" id="1883405"/>
    <lineage>
        <taxon>Bacteria</taxon>
        <taxon>Pseudomonadati</taxon>
        <taxon>Bacteroidota</taxon>
        <taxon>Flavobacteriia</taxon>
        <taxon>Flavobacteriales</taxon>
        <taxon>Flavobacteriaceae</taxon>
        <taxon>Mesohalobacter</taxon>
    </lineage>
</organism>
<dbReference type="RefSeq" id="WP_138931259.1">
    <property type="nucleotide sequence ID" value="NZ_SWMU01000001.1"/>
</dbReference>
<evidence type="ECO:0000259" key="3">
    <source>
        <dbReference type="Pfam" id="PF02563"/>
    </source>
</evidence>
<keyword evidence="2" id="KW-0472">Membrane</keyword>
<dbReference type="PANTHER" id="PTHR33619">
    <property type="entry name" value="POLYSACCHARIDE EXPORT PROTEIN GFCE-RELATED"/>
    <property type="match status" value="1"/>
</dbReference>
<evidence type="ECO:0000259" key="4">
    <source>
        <dbReference type="Pfam" id="PF10531"/>
    </source>
</evidence>
<evidence type="ECO:0000313" key="6">
    <source>
        <dbReference type="Proteomes" id="UP000306552"/>
    </source>
</evidence>
<proteinExistence type="predicted"/>
<feature type="domain" description="Polysaccharide export protein N-terminal" evidence="3">
    <location>
        <begin position="44"/>
        <end position="136"/>
    </location>
</feature>
<feature type="transmembrane region" description="Helical" evidence="2">
    <location>
        <begin position="231"/>
        <end position="253"/>
    </location>
</feature>
<dbReference type="Gene3D" id="3.30.1950.10">
    <property type="entry name" value="wza like domain"/>
    <property type="match status" value="1"/>
</dbReference>
<name>A0A4U5TWD8_9FLAO</name>
<keyword evidence="2" id="KW-1133">Transmembrane helix</keyword>
<gene>
    <name evidence="5" type="ORF">FCN74_03840</name>
</gene>
<reference evidence="5 6" key="1">
    <citation type="submission" date="2019-04" db="EMBL/GenBank/DDBJ databases">
        <title>Psychroflexus halotolerans sp. nov., isolated from a marine solar saltern.</title>
        <authorList>
            <person name="Feng X."/>
        </authorList>
    </citation>
    <scope>NUCLEOTIDE SEQUENCE [LARGE SCALE GENOMIC DNA]</scope>
    <source>
        <strain evidence="5 6">WDS2C27</strain>
    </source>
</reference>
<comment type="caution">
    <text evidence="5">The sequence shown here is derived from an EMBL/GenBank/DDBJ whole genome shotgun (WGS) entry which is preliminary data.</text>
</comment>
<dbReference type="InterPro" id="IPR003715">
    <property type="entry name" value="Poly_export_N"/>
</dbReference>
<feature type="domain" description="Soluble ligand binding" evidence="4">
    <location>
        <begin position="140"/>
        <end position="188"/>
    </location>
</feature>
<dbReference type="PANTHER" id="PTHR33619:SF3">
    <property type="entry name" value="POLYSACCHARIDE EXPORT PROTEIN GFCE-RELATED"/>
    <property type="match status" value="1"/>
</dbReference>
<keyword evidence="2" id="KW-0812">Transmembrane</keyword>
<keyword evidence="1" id="KW-0732">Signal</keyword>
<accession>A0A4U5TWD8</accession>
<evidence type="ECO:0000256" key="2">
    <source>
        <dbReference type="SAM" id="Phobius"/>
    </source>
</evidence>
<dbReference type="Gene3D" id="3.10.560.10">
    <property type="entry name" value="Outer membrane lipoprotein wza domain like"/>
    <property type="match status" value="2"/>
</dbReference>
<dbReference type="GO" id="GO:0015159">
    <property type="term" value="F:polysaccharide transmembrane transporter activity"/>
    <property type="evidence" value="ECO:0007669"/>
    <property type="project" value="InterPro"/>
</dbReference>
<evidence type="ECO:0000313" key="5">
    <source>
        <dbReference type="EMBL" id="TKS57558.1"/>
    </source>
</evidence>